<protein>
    <submittedName>
        <fullName evidence="1">Uncharacterized protein</fullName>
    </submittedName>
</protein>
<dbReference type="AlphaFoldDB" id="A0A9Q5STV8"/>
<comment type="caution">
    <text evidence="1">The sequence shown here is derived from an EMBL/GenBank/DDBJ whole genome shotgun (WGS) entry which is preliminary data.</text>
</comment>
<dbReference type="Proteomes" id="UP000195975">
    <property type="component" value="Unassembled WGS sequence"/>
</dbReference>
<accession>A0A9Q5STV8</accession>
<reference evidence="2" key="1">
    <citation type="submission" date="2017-04" db="EMBL/GenBank/DDBJ databases">
        <title>Function of individual gut microbiota members based on whole genome sequencing of pure cultures obtained from chicken caecum.</title>
        <authorList>
            <person name="Medvecky M."/>
            <person name="Cejkova D."/>
            <person name="Polansky O."/>
            <person name="Karasova D."/>
            <person name="Kubasova T."/>
            <person name="Cizek A."/>
            <person name="Rychlik I."/>
        </authorList>
    </citation>
    <scope>NUCLEOTIDE SEQUENCE [LARGE SCALE GENOMIC DNA]</scope>
    <source>
        <strain evidence="2">An42</strain>
    </source>
</reference>
<organism evidence="1 2">
    <name type="scientific">Parabacteroides johnsonii</name>
    <dbReference type="NCBI Taxonomy" id="387661"/>
    <lineage>
        <taxon>Bacteria</taxon>
        <taxon>Pseudomonadati</taxon>
        <taxon>Bacteroidota</taxon>
        <taxon>Bacteroidia</taxon>
        <taxon>Bacteroidales</taxon>
        <taxon>Tannerellaceae</taxon>
        <taxon>Parabacteroides</taxon>
    </lineage>
</organism>
<name>A0A9Q5STV8_9BACT</name>
<sequence length="86" mass="9578">MSLFKESPADLADLAGFLCLVQVGGERFYSGWYSFEVRQASVSALTGIRFEMDAHAIRHLSPGNIGKFRIIVLSLYIVETIKVKIV</sequence>
<evidence type="ECO:0000313" key="1">
    <source>
        <dbReference type="EMBL" id="OUO06705.1"/>
    </source>
</evidence>
<proteinExistence type="predicted"/>
<evidence type="ECO:0000313" key="2">
    <source>
        <dbReference type="Proteomes" id="UP000195975"/>
    </source>
</evidence>
<dbReference type="EMBL" id="NFIJ01000002">
    <property type="protein sequence ID" value="OUO06705.1"/>
    <property type="molecule type" value="Genomic_DNA"/>
</dbReference>
<gene>
    <name evidence="1" type="ORF">B5F96_03180</name>
</gene>